<sequence length="314" mass="34863">MRTLNKKLMTLACATCLTVGMGAVACADTVDLGYGMNVETRNGVKASVIDSVSTNPNLRTKEQNVMVNEVNALTAKRLGEHIKEVYHAEVPPFQGKVIDGYNLYQLSGDSALGHHTAWLVNYNVNKDIINYSGDVATQIVNSVMADKKAEKLPDAKPYSRSNAENFITSLKPISLDQKSLKPVMEKFNTRLNHDMNTQLNLMAIEGKKLSPKEQLATQEVVDVLKKIIPNFSVQATDFSARPYTSKFGVMQAMSMRGSLNYDGFMLPGSLELYMLPQEEGLTIQLLVTEDTSHDYWTKQLESMYSLKTLKGGHK</sequence>
<dbReference type="AlphaFoldDB" id="A0A413ED42"/>
<dbReference type="PROSITE" id="PS51257">
    <property type="entry name" value="PROKAR_LIPOPROTEIN"/>
    <property type="match status" value="1"/>
</dbReference>
<comment type="caution">
    <text evidence="2">The sequence shown here is derived from an EMBL/GenBank/DDBJ whole genome shotgun (WGS) entry which is preliminary data.</text>
</comment>
<evidence type="ECO:0000256" key="1">
    <source>
        <dbReference type="SAM" id="SignalP"/>
    </source>
</evidence>
<dbReference type="RefSeq" id="WP_004698356.1">
    <property type="nucleotide sequence ID" value="NZ_CAJPRU010000009.1"/>
</dbReference>
<organism evidence="2 3">
    <name type="scientific">Veillonella parvula</name>
    <name type="common">Staphylococcus parvulus</name>
    <dbReference type="NCBI Taxonomy" id="29466"/>
    <lineage>
        <taxon>Bacteria</taxon>
        <taxon>Bacillati</taxon>
        <taxon>Bacillota</taxon>
        <taxon>Negativicutes</taxon>
        <taxon>Veillonellales</taxon>
        <taxon>Veillonellaceae</taxon>
        <taxon>Veillonella</taxon>
    </lineage>
</organism>
<evidence type="ECO:0000313" key="2">
    <source>
        <dbReference type="EMBL" id="MBS4892879.1"/>
    </source>
</evidence>
<feature type="signal peptide" evidence="1">
    <location>
        <begin position="1"/>
        <end position="25"/>
    </location>
</feature>
<evidence type="ECO:0000313" key="3">
    <source>
        <dbReference type="Proteomes" id="UP000778864"/>
    </source>
</evidence>
<gene>
    <name evidence="2" type="ORF">KHZ90_03770</name>
</gene>
<protein>
    <submittedName>
        <fullName evidence="2">Glutamyl-tRNA amidotransferase</fullName>
    </submittedName>
</protein>
<name>A0A413ED42_VEIPA</name>
<keyword evidence="1" id="KW-0732">Signal</keyword>
<reference evidence="2" key="1">
    <citation type="submission" date="2021-02" db="EMBL/GenBank/DDBJ databases">
        <title>Infant gut strain persistence is associated with maternal origin, phylogeny, and functional potential including surface adhesion and iron acquisition.</title>
        <authorList>
            <person name="Lou Y.C."/>
        </authorList>
    </citation>
    <scope>NUCLEOTIDE SEQUENCE</scope>
    <source>
        <strain evidence="2">L3_108_031G1_dasL3_108_031G1_concoct_20</strain>
    </source>
</reference>
<feature type="chain" id="PRO_5041170805" evidence="1">
    <location>
        <begin position="26"/>
        <end position="314"/>
    </location>
</feature>
<proteinExistence type="predicted"/>
<accession>A0A413ED42</accession>
<dbReference type="Proteomes" id="UP000778864">
    <property type="component" value="Unassembled WGS sequence"/>
</dbReference>
<dbReference type="EMBL" id="JAGZMU010000002">
    <property type="protein sequence ID" value="MBS4892879.1"/>
    <property type="molecule type" value="Genomic_DNA"/>
</dbReference>